<gene>
    <name evidence="8" type="ORF">Vbra_11667</name>
</gene>
<dbReference type="Gene3D" id="2.60.120.620">
    <property type="entry name" value="q2cbj1_9rhob like domain"/>
    <property type="match status" value="1"/>
</dbReference>
<dbReference type="GO" id="GO:0005506">
    <property type="term" value="F:iron ion binding"/>
    <property type="evidence" value="ECO:0007669"/>
    <property type="project" value="InterPro"/>
</dbReference>
<dbReference type="InterPro" id="IPR045054">
    <property type="entry name" value="P4HA-like"/>
</dbReference>
<protein>
    <recommendedName>
        <fullName evidence="7">Prolyl 4-hydroxylase alpha subunit domain-containing protein</fullName>
    </recommendedName>
</protein>
<sequence length="234" mass="26804">MKKGRRKNKLDAEPQPMPKAVQPEEGISGWPSMSRKEDLVAGIVSHSVKLHTCDGFLSAKECDRLIEWLDKGERWQLMNCPQTKEKLRSARVWPAFRMCHRIQFDSVAFADMLWHTGMDAVCQHLFRQRGVRLYENIRFYKYTKGHAFGPHYDEAIRFPTTGEETKWTLLVYLSECVGGETAFLDGKGKQPVAIAPRAGMALLHAQGPRCLLHEGREVRDGVKYVMRSDVVMKL</sequence>
<dbReference type="EMBL" id="CDMY01000226">
    <property type="protein sequence ID" value="CEL94733.1"/>
    <property type="molecule type" value="Genomic_DNA"/>
</dbReference>
<evidence type="ECO:0000313" key="8">
    <source>
        <dbReference type="EMBL" id="CEL94733.1"/>
    </source>
</evidence>
<dbReference type="InterPro" id="IPR044862">
    <property type="entry name" value="Pro_4_hyd_alph_FE2OG_OXY"/>
</dbReference>
<dbReference type="OrthoDB" id="69177at2759"/>
<dbReference type="PhylomeDB" id="A0A0G4EGY5"/>
<dbReference type="PANTHER" id="PTHR10869">
    <property type="entry name" value="PROLYL 4-HYDROXYLASE ALPHA SUBUNIT"/>
    <property type="match status" value="1"/>
</dbReference>
<keyword evidence="9" id="KW-1185">Reference proteome</keyword>
<evidence type="ECO:0000259" key="7">
    <source>
        <dbReference type="SMART" id="SM00702"/>
    </source>
</evidence>
<accession>A0A0G4EGY5</accession>
<comment type="cofactor">
    <cofactor evidence="1">
        <name>L-ascorbate</name>
        <dbReference type="ChEBI" id="CHEBI:38290"/>
    </cofactor>
</comment>
<dbReference type="VEuPathDB" id="CryptoDB:Vbra_11667"/>
<evidence type="ECO:0000313" key="9">
    <source>
        <dbReference type="Proteomes" id="UP000041254"/>
    </source>
</evidence>
<keyword evidence="4" id="KW-0560">Oxidoreductase</keyword>
<feature type="domain" description="Prolyl 4-hydroxylase alpha subunit" evidence="7">
    <location>
        <begin position="48"/>
        <end position="231"/>
    </location>
</feature>
<evidence type="ECO:0000256" key="2">
    <source>
        <dbReference type="ARBA" id="ARBA00022723"/>
    </source>
</evidence>
<dbReference type="GO" id="GO:0004656">
    <property type="term" value="F:procollagen-proline 4-dioxygenase activity"/>
    <property type="evidence" value="ECO:0007669"/>
    <property type="project" value="TreeGrafter"/>
</dbReference>
<dbReference type="SUPFAM" id="SSF51197">
    <property type="entry name" value="Clavaminate synthase-like"/>
    <property type="match status" value="1"/>
</dbReference>
<evidence type="ECO:0000256" key="4">
    <source>
        <dbReference type="ARBA" id="ARBA00023002"/>
    </source>
</evidence>
<organism evidence="8 9">
    <name type="scientific">Vitrella brassicaformis (strain CCMP3155)</name>
    <dbReference type="NCBI Taxonomy" id="1169540"/>
    <lineage>
        <taxon>Eukaryota</taxon>
        <taxon>Sar</taxon>
        <taxon>Alveolata</taxon>
        <taxon>Colpodellida</taxon>
        <taxon>Vitrellaceae</taxon>
        <taxon>Vitrella</taxon>
    </lineage>
</organism>
<dbReference type="GO" id="GO:0031418">
    <property type="term" value="F:L-ascorbic acid binding"/>
    <property type="evidence" value="ECO:0007669"/>
    <property type="project" value="InterPro"/>
</dbReference>
<dbReference type="Pfam" id="PF13640">
    <property type="entry name" value="2OG-FeII_Oxy_3"/>
    <property type="match status" value="1"/>
</dbReference>
<keyword evidence="2" id="KW-0479">Metal-binding</keyword>
<dbReference type="GO" id="GO:0005783">
    <property type="term" value="C:endoplasmic reticulum"/>
    <property type="evidence" value="ECO:0007669"/>
    <property type="project" value="TreeGrafter"/>
</dbReference>
<evidence type="ECO:0000256" key="6">
    <source>
        <dbReference type="SAM" id="MobiDB-lite"/>
    </source>
</evidence>
<reference evidence="8 9" key="1">
    <citation type="submission" date="2014-11" db="EMBL/GenBank/DDBJ databases">
        <authorList>
            <person name="Zhu J."/>
            <person name="Qi W."/>
            <person name="Song R."/>
        </authorList>
    </citation>
    <scope>NUCLEOTIDE SEQUENCE [LARGE SCALE GENOMIC DNA]</scope>
</reference>
<proteinExistence type="predicted"/>
<name>A0A0G4EGY5_VITBC</name>
<keyword evidence="3" id="KW-0223">Dioxygenase</keyword>
<evidence type="ECO:0000256" key="1">
    <source>
        <dbReference type="ARBA" id="ARBA00001961"/>
    </source>
</evidence>
<dbReference type="InParanoid" id="A0A0G4EGY5"/>
<evidence type="ECO:0000256" key="5">
    <source>
        <dbReference type="ARBA" id="ARBA00023004"/>
    </source>
</evidence>
<evidence type="ECO:0000256" key="3">
    <source>
        <dbReference type="ARBA" id="ARBA00022964"/>
    </source>
</evidence>
<dbReference type="SMART" id="SM00702">
    <property type="entry name" value="P4Hc"/>
    <property type="match status" value="1"/>
</dbReference>
<dbReference type="PANTHER" id="PTHR10869:SF236">
    <property type="entry name" value="PROLYL 4-HYDROXYLASE ALPHA SUBUNIT DOMAIN-CONTAINING PROTEIN"/>
    <property type="match status" value="1"/>
</dbReference>
<dbReference type="InterPro" id="IPR006620">
    <property type="entry name" value="Pro_4_hyd_alph"/>
</dbReference>
<dbReference type="Proteomes" id="UP000041254">
    <property type="component" value="Unassembled WGS sequence"/>
</dbReference>
<keyword evidence="5" id="KW-0408">Iron</keyword>
<feature type="region of interest" description="Disordered" evidence="6">
    <location>
        <begin position="1"/>
        <end position="30"/>
    </location>
</feature>
<dbReference type="AlphaFoldDB" id="A0A0G4EGY5"/>